<dbReference type="EMBL" id="DS547100">
    <property type="protein sequence ID" value="EDR08953.1"/>
    <property type="molecule type" value="Genomic_DNA"/>
</dbReference>
<dbReference type="KEGG" id="lbc:LACBIDRAFT_326594"/>
<sequence>MKHKPLVKYRAISAASCGLLFVACLLFLLVGLSLPIIKTIFILELKSTSKPQPVTSVATELRFGVWGVCATGALNAPTPLENNGECIGPHLGYEVPASFAADVGVSQSVVTIVQKALLVVLVLHPIASGLSLIALISSLYLESHAFSIFTLFLTIVLALLATLVLTIDIAIVVVAKNTVASLSQFHFDVKFGNAVWMALVAVIFIWTAVILLSARACYCCGVRRFKKVWWISCKRLAFWGAEDVPTTRPCVIVQSEKKKSTQLSNLNSRNYSSNSFRSSDLGVMGPARFQLRHAAGTLISAPDV</sequence>
<gene>
    <name evidence="2" type="ORF">LACBIDRAFT_326594</name>
</gene>
<dbReference type="PANTHER" id="PTHR28013:SF4">
    <property type="entry name" value="MARVEL DOMAIN-CONTAINING PROTEIN"/>
    <property type="match status" value="1"/>
</dbReference>
<accession>B0D956</accession>
<dbReference type="InParanoid" id="B0D956"/>
<dbReference type="AlphaFoldDB" id="B0D956"/>
<evidence type="ECO:0000313" key="2">
    <source>
        <dbReference type="EMBL" id="EDR08953.1"/>
    </source>
</evidence>
<dbReference type="GO" id="GO:0035838">
    <property type="term" value="C:growing cell tip"/>
    <property type="evidence" value="ECO:0007669"/>
    <property type="project" value="TreeGrafter"/>
</dbReference>
<dbReference type="HOGENOM" id="CLU_076420_1_0_1"/>
<dbReference type="OrthoDB" id="3881at2759"/>
<feature type="transmembrane region" description="Helical" evidence="1">
    <location>
        <begin position="116"/>
        <end position="141"/>
    </location>
</feature>
<dbReference type="Gene3D" id="1.20.140.150">
    <property type="match status" value="1"/>
</dbReference>
<keyword evidence="3" id="KW-1185">Reference proteome</keyword>
<evidence type="ECO:0000313" key="3">
    <source>
        <dbReference type="Proteomes" id="UP000001194"/>
    </source>
</evidence>
<dbReference type="GeneID" id="6076028"/>
<dbReference type="GO" id="GO:0032153">
    <property type="term" value="C:cell division site"/>
    <property type="evidence" value="ECO:0007669"/>
    <property type="project" value="TreeGrafter"/>
</dbReference>
<feature type="transmembrane region" description="Helical" evidence="1">
    <location>
        <begin position="12"/>
        <end position="37"/>
    </location>
</feature>
<dbReference type="InterPro" id="IPR051380">
    <property type="entry name" value="pH-response_reg_palI/RIM9"/>
</dbReference>
<feature type="transmembrane region" description="Helical" evidence="1">
    <location>
        <begin position="148"/>
        <end position="175"/>
    </location>
</feature>
<feature type="transmembrane region" description="Helical" evidence="1">
    <location>
        <begin position="195"/>
        <end position="218"/>
    </location>
</feature>
<reference evidence="2 3" key="1">
    <citation type="journal article" date="2008" name="Nature">
        <title>The genome of Laccaria bicolor provides insights into mycorrhizal symbiosis.</title>
        <authorList>
            <person name="Martin F."/>
            <person name="Aerts A."/>
            <person name="Ahren D."/>
            <person name="Brun A."/>
            <person name="Danchin E.G.J."/>
            <person name="Duchaussoy F."/>
            <person name="Gibon J."/>
            <person name="Kohler A."/>
            <person name="Lindquist E."/>
            <person name="Pereda V."/>
            <person name="Salamov A."/>
            <person name="Shapiro H.J."/>
            <person name="Wuyts J."/>
            <person name="Blaudez D."/>
            <person name="Buee M."/>
            <person name="Brokstein P."/>
            <person name="Canbaeck B."/>
            <person name="Cohen D."/>
            <person name="Courty P.E."/>
            <person name="Coutinho P.M."/>
            <person name="Delaruelle C."/>
            <person name="Detter J.C."/>
            <person name="Deveau A."/>
            <person name="DiFazio S."/>
            <person name="Duplessis S."/>
            <person name="Fraissinet-Tachet L."/>
            <person name="Lucic E."/>
            <person name="Frey-Klett P."/>
            <person name="Fourrey C."/>
            <person name="Feussner I."/>
            <person name="Gay G."/>
            <person name="Grimwood J."/>
            <person name="Hoegger P.J."/>
            <person name="Jain P."/>
            <person name="Kilaru S."/>
            <person name="Labbe J."/>
            <person name="Lin Y.C."/>
            <person name="Legue V."/>
            <person name="Le Tacon F."/>
            <person name="Marmeisse R."/>
            <person name="Melayah D."/>
            <person name="Montanini B."/>
            <person name="Muratet M."/>
            <person name="Nehls U."/>
            <person name="Niculita-Hirzel H."/>
            <person name="Oudot-Le Secq M.P."/>
            <person name="Peter M."/>
            <person name="Quesneville H."/>
            <person name="Rajashekar B."/>
            <person name="Reich M."/>
            <person name="Rouhier N."/>
            <person name="Schmutz J."/>
            <person name="Yin T."/>
            <person name="Chalot M."/>
            <person name="Henrissat B."/>
            <person name="Kuees U."/>
            <person name="Lucas S."/>
            <person name="Van de Peer Y."/>
            <person name="Podila G.K."/>
            <person name="Polle A."/>
            <person name="Pukkila P.J."/>
            <person name="Richardson P.M."/>
            <person name="Rouze P."/>
            <person name="Sanders I.R."/>
            <person name="Stajich J.E."/>
            <person name="Tunlid A."/>
            <person name="Tuskan G."/>
            <person name="Grigoriev I.V."/>
        </authorList>
    </citation>
    <scope>NUCLEOTIDE SEQUENCE [LARGE SCALE GENOMIC DNA]</scope>
    <source>
        <strain evidence="3">S238N-H82 / ATCC MYA-4686</strain>
    </source>
</reference>
<organism evidence="3">
    <name type="scientific">Laccaria bicolor (strain S238N-H82 / ATCC MYA-4686)</name>
    <name type="common">Bicoloured deceiver</name>
    <name type="synonym">Laccaria laccata var. bicolor</name>
    <dbReference type="NCBI Taxonomy" id="486041"/>
    <lineage>
        <taxon>Eukaryota</taxon>
        <taxon>Fungi</taxon>
        <taxon>Dikarya</taxon>
        <taxon>Basidiomycota</taxon>
        <taxon>Agaricomycotina</taxon>
        <taxon>Agaricomycetes</taxon>
        <taxon>Agaricomycetidae</taxon>
        <taxon>Agaricales</taxon>
        <taxon>Agaricineae</taxon>
        <taxon>Hydnangiaceae</taxon>
        <taxon>Laccaria</taxon>
    </lineage>
</organism>
<protein>
    <submittedName>
        <fullName evidence="2">Predicted protein</fullName>
    </submittedName>
</protein>
<keyword evidence="1" id="KW-0472">Membrane</keyword>
<dbReference type="Proteomes" id="UP000001194">
    <property type="component" value="Unassembled WGS sequence"/>
</dbReference>
<dbReference type="GO" id="GO:0005886">
    <property type="term" value="C:plasma membrane"/>
    <property type="evidence" value="ECO:0007669"/>
    <property type="project" value="InterPro"/>
</dbReference>
<dbReference type="RefSeq" id="XP_001880266.1">
    <property type="nucleotide sequence ID" value="XM_001880231.1"/>
</dbReference>
<name>B0D956_LACBS</name>
<dbReference type="InterPro" id="IPR009571">
    <property type="entry name" value="SUR7/Rim9-like_fungi"/>
</dbReference>
<proteinExistence type="predicted"/>
<evidence type="ECO:0000256" key="1">
    <source>
        <dbReference type="SAM" id="Phobius"/>
    </source>
</evidence>
<dbReference type="PANTHER" id="PTHR28013">
    <property type="entry name" value="PROTEIN DCV1-RELATED"/>
    <property type="match status" value="1"/>
</dbReference>
<keyword evidence="1" id="KW-0812">Transmembrane</keyword>
<dbReference type="PROSITE" id="PS51257">
    <property type="entry name" value="PROKAR_LIPOPROTEIN"/>
    <property type="match status" value="1"/>
</dbReference>
<dbReference type="Pfam" id="PF06687">
    <property type="entry name" value="SUR7"/>
    <property type="match status" value="1"/>
</dbReference>
<keyword evidence="1" id="KW-1133">Transmembrane helix</keyword>